<accession>A0AAD9LI16</accession>
<proteinExistence type="predicted"/>
<reference evidence="1" key="1">
    <citation type="journal article" date="2014" name="Nucleic Acids Res.">
        <title>The evolutionary dynamics of variant antigen genes in Babesia reveal a history of genomic innovation underlying host-parasite interaction.</title>
        <authorList>
            <person name="Jackson A.P."/>
            <person name="Otto T.D."/>
            <person name="Darby A."/>
            <person name="Ramaprasad A."/>
            <person name="Xia D."/>
            <person name="Echaide I.E."/>
            <person name="Farber M."/>
            <person name="Gahlot S."/>
            <person name="Gamble J."/>
            <person name="Gupta D."/>
            <person name="Gupta Y."/>
            <person name="Jackson L."/>
            <person name="Malandrin L."/>
            <person name="Malas T.B."/>
            <person name="Moussa E."/>
            <person name="Nair M."/>
            <person name="Reid A.J."/>
            <person name="Sanders M."/>
            <person name="Sharma J."/>
            <person name="Tracey A."/>
            <person name="Quail M.A."/>
            <person name="Weir W."/>
            <person name="Wastling J.M."/>
            <person name="Hall N."/>
            <person name="Willadsen P."/>
            <person name="Lingelbach K."/>
            <person name="Shiels B."/>
            <person name="Tait A."/>
            <person name="Berriman M."/>
            <person name="Allred D.R."/>
            <person name="Pain A."/>
        </authorList>
    </citation>
    <scope>NUCLEOTIDE SEQUENCE</scope>
    <source>
        <strain evidence="1">1802A</strain>
    </source>
</reference>
<comment type="caution">
    <text evidence="1">The sequence shown here is derived from an EMBL/GenBank/DDBJ whole genome shotgun (WGS) entry which is preliminary data.</text>
</comment>
<protein>
    <submittedName>
        <fullName evidence="1">Uncharacterized protein</fullName>
    </submittedName>
</protein>
<dbReference type="AlphaFoldDB" id="A0AAD9LI16"/>
<evidence type="ECO:0000313" key="2">
    <source>
        <dbReference type="Proteomes" id="UP001195914"/>
    </source>
</evidence>
<gene>
    <name evidence="1" type="ORF">X943_000347</name>
</gene>
<reference evidence="1" key="2">
    <citation type="submission" date="2021-05" db="EMBL/GenBank/DDBJ databases">
        <authorList>
            <person name="Pain A."/>
        </authorList>
    </citation>
    <scope>NUCLEOTIDE SEQUENCE</scope>
    <source>
        <strain evidence="1">1802A</strain>
    </source>
</reference>
<organism evidence="1 2">
    <name type="scientific">Babesia divergens</name>
    <dbReference type="NCBI Taxonomy" id="32595"/>
    <lineage>
        <taxon>Eukaryota</taxon>
        <taxon>Sar</taxon>
        <taxon>Alveolata</taxon>
        <taxon>Apicomplexa</taxon>
        <taxon>Aconoidasida</taxon>
        <taxon>Piroplasmida</taxon>
        <taxon>Babesiidae</taxon>
        <taxon>Babesia</taxon>
    </lineage>
</organism>
<dbReference type="Proteomes" id="UP001195914">
    <property type="component" value="Unassembled WGS sequence"/>
</dbReference>
<keyword evidence="2" id="KW-1185">Reference proteome</keyword>
<dbReference type="EMBL" id="JAHBMH010000033">
    <property type="protein sequence ID" value="KAK1937235.1"/>
    <property type="molecule type" value="Genomic_DNA"/>
</dbReference>
<sequence>MVKSNEGTPLLYNIFKIPLPVSGWNTEDKKSAVSEARRLISQFHISKSVVFCHSSSTEHGNIGIELLDHHKSHSLRLCNIRLSTLCSVPFIKQFLLPYKLRVCSLGDRICDGYRFSLNVDDGLHLQSLLCNDSLKLSNDQFNVVGLSNSSKMHRHKDGYVTVRMEVTSGAYLKDGSKLYKRTITALDRLESCDAVVSSGLGFARESLQSLLLECGSSACTVDVLEGKTSVSKVRVVYTCAEMLQTVGDADCGLLRQDTIISSVKEILDRGKLQDKAEAPVPVTCNAPNEDYNVSDDSAKRRKVLSSSDRDEGLEDFDVFLKHKDLLFKAHRTLSQDKNKKVDTLRNVMRELDAAGLHSYTGGSLIHRLRHAIDDLIFRSIVSSRPSMSAMKPHRKGPEFVVSVSDGSYTPAESLFDMFKSAWFVITI</sequence>
<evidence type="ECO:0000313" key="1">
    <source>
        <dbReference type="EMBL" id="KAK1937235.1"/>
    </source>
</evidence>
<name>A0AAD9LI16_BABDI</name>